<evidence type="ECO:0000313" key="3">
    <source>
        <dbReference type="Proteomes" id="UP000029558"/>
    </source>
</evidence>
<feature type="domain" description="AAA" evidence="1">
    <location>
        <begin position="61"/>
        <end position="233"/>
    </location>
</feature>
<evidence type="ECO:0000259" key="1">
    <source>
        <dbReference type="Pfam" id="PF13614"/>
    </source>
</evidence>
<dbReference type="Proteomes" id="UP000029558">
    <property type="component" value="Plasmid pPSB1-2"/>
</dbReference>
<name>A0AAC8ZQ84_PISSA</name>
<dbReference type="AlphaFoldDB" id="A0AAC8ZQ84"/>
<dbReference type="Pfam" id="PF13614">
    <property type="entry name" value="AAA_31"/>
    <property type="match status" value="1"/>
</dbReference>
<dbReference type="InterPro" id="IPR027417">
    <property type="entry name" value="P-loop_NTPase"/>
</dbReference>
<dbReference type="EMBL" id="CP012510">
    <property type="protein sequence ID" value="ALB24450.1"/>
    <property type="molecule type" value="Genomic_DNA"/>
</dbReference>
<dbReference type="RefSeq" id="WP_017375933.1">
    <property type="nucleotide sequence ID" value="NZ_CP012510.1"/>
</dbReference>
<dbReference type="PANTHER" id="PTHR13696">
    <property type="entry name" value="P-LOOP CONTAINING NUCLEOSIDE TRIPHOSPHATE HYDROLASE"/>
    <property type="match status" value="1"/>
</dbReference>
<accession>A0AAC8ZQ84</accession>
<organism evidence="2 3">
    <name type="scientific">Piscirickettsia salmonis</name>
    <dbReference type="NCBI Taxonomy" id="1238"/>
    <lineage>
        <taxon>Bacteria</taxon>
        <taxon>Pseudomonadati</taxon>
        <taxon>Pseudomonadota</taxon>
        <taxon>Gammaproteobacteria</taxon>
        <taxon>Thiotrichales</taxon>
        <taxon>Piscirickettsiaceae</taxon>
        <taxon>Piscirickettsia</taxon>
    </lineage>
</organism>
<evidence type="ECO:0000313" key="2">
    <source>
        <dbReference type="EMBL" id="ALB24450.1"/>
    </source>
</evidence>
<geneLocation type="plasmid" evidence="2 3">
    <name>pPSB1-2</name>
</geneLocation>
<sequence>MDIDPKITAKEVASFLGLTVQAVHKRIKVKGAKEKKAQNRIYFGHDTAREIIEPKVKQFKIATAVVKGGVGKTTLAEALAIRTALYGLRVLCIDIDQQANLTKGLGMDKQAKECPVMIDLIEGKALPEDSILSVIPGLDLVPSRLDNVTLDGYMMLNRVNPSFIFNKLFGNVFKNYDLIIFDCPPTLGSTVCAAMLCSDLVIAPINPDVYSYEGIEIMGKEIENIYGQFNTKVNWKILLNKFDSRTILSTDYISQLLKDPSFSSKLFKSIVRTSQEFPNMKKKEKTIFDSLRKSTAKEDIDALAKEVIGMMQINKSDATDSTSLKESTVV</sequence>
<dbReference type="CDD" id="cd02042">
    <property type="entry name" value="ParAB_family"/>
    <property type="match status" value="1"/>
</dbReference>
<dbReference type="InterPro" id="IPR050678">
    <property type="entry name" value="DNA_Partitioning_ATPase"/>
</dbReference>
<reference evidence="2 3" key="1">
    <citation type="journal article" date="2014" name="Genome Announc.">
        <title>Comparative Genome Analysis of Two Isolates of the Fish Pathogen Piscirickettsia salmonis from Different Hosts Reveals Major Differences in Virulence-Associated Secretion Systems.</title>
        <authorList>
            <person name="Bohle H."/>
            <person name="Henriquez P."/>
            <person name="Grothusen H."/>
            <person name="Navas E."/>
            <person name="Sandoval A."/>
            <person name="Bustamante F."/>
            <person name="Bustos P."/>
            <person name="Mancilla M."/>
        </authorList>
    </citation>
    <scope>NUCLEOTIDE SEQUENCE [LARGE SCALE GENOMIC DNA]</scope>
    <source>
        <strain evidence="3">B1-32597</strain>
    </source>
</reference>
<keyword evidence="2" id="KW-0614">Plasmid</keyword>
<protein>
    <submittedName>
        <fullName evidence="2">Sporulation initiation inhibitor protein Soj</fullName>
    </submittedName>
</protein>
<dbReference type="Gene3D" id="3.40.50.300">
    <property type="entry name" value="P-loop containing nucleotide triphosphate hydrolases"/>
    <property type="match status" value="1"/>
</dbReference>
<gene>
    <name evidence="2" type="ORF">KU39_2p47</name>
</gene>
<proteinExistence type="predicted"/>
<dbReference type="InterPro" id="IPR025669">
    <property type="entry name" value="AAA_dom"/>
</dbReference>
<dbReference type="PANTHER" id="PTHR13696:SF99">
    <property type="entry name" value="COBYRINIC ACID AC-DIAMIDE SYNTHASE"/>
    <property type="match status" value="1"/>
</dbReference>
<dbReference type="SUPFAM" id="SSF52540">
    <property type="entry name" value="P-loop containing nucleoside triphosphate hydrolases"/>
    <property type="match status" value="1"/>
</dbReference>